<comment type="subunit">
    <text evidence="15">Interacts through its C-terminal domain (CTD) with the CTD of eIF1A (EIF1AX) or with the CTD of EIF5 (mutually exclusive) through a common binding site. Interacts with eIF1A (EIF1AX) from the location of the start codon by the 43S complex until the formation of the 80S complex. Interacts with ANXA5 in a calcium and phospholipid-dependent manner.</text>
</comment>
<evidence type="ECO:0000256" key="15">
    <source>
        <dbReference type="ARBA" id="ARBA00061781"/>
    </source>
</evidence>
<dbReference type="Pfam" id="PF11987">
    <property type="entry name" value="IF-2"/>
    <property type="match status" value="1"/>
</dbReference>
<feature type="compositionally biased region" description="Basic and acidic residues" evidence="17">
    <location>
        <begin position="34"/>
        <end position="136"/>
    </location>
</feature>
<dbReference type="Pfam" id="PF14578">
    <property type="entry name" value="GTP_EFTU_D4"/>
    <property type="match status" value="1"/>
</dbReference>
<evidence type="ECO:0000256" key="5">
    <source>
        <dbReference type="ARBA" id="ARBA00013824"/>
    </source>
</evidence>
<evidence type="ECO:0000256" key="2">
    <source>
        <dbReference type="ARBA" id="ARBA00004496"/>
    </source>
</evidence>
<evidence type="ECO:0000256" key="1">
    <source>
        <dbReference type="ARBA" id="ARBA00001944"/>
    </source>
</evidence>
<dbReference type="PANTHER" id="PTHR43381">
    <property type="entry name" value="TRANSLATION INITIATION FACTOR IF-2-RELATED"/>
    <property type="match status" value="1"/>
</dbReference>
<feature type="region of interest" description="Disordered" evidence="17">
    <location>
        <begin position="210"/>
        <end position="235"/>
    </location>
</feature>
<dbReference type="PROSITE" id="PS51722">
    <property type="entry name" value="G_TR_2"/>
    <property type="match status" value="1"/>
</dbReference>
<dbReference type="InterPro" id="IPR023115">
    <property type="entry name" value="TIF_IF2_dom3"/>
</dbReference>
<evidence type="ECO:0000313" key="21">
    <source>
        <dbReference type="WBParaSite" id="SSLN_0000725801-mRNA-1"/>
    </source>
</evidence>
<dbReference type="FunFam" id="3.40.50.10050:FF:000002">
    <property type="entry name" value="Eukaryotic translation initiation factor 5B"/>
    <property type="match status" value="1"/>
</dbReference>
<evidence type="ECO:0000256" key="17">
    <source>
        <dbReference type="SAM" id="MobiDB-lite"/>
    </source>
</evidence>
<gene>
    <name evidence="19" type="ORF">SSLN_LOCUS7035</name>
</gene>
<dbReference type="Pfam" id="PF00009">
    <property type="entry name" value="GTP_EFTU"/>
    <property type="match status" value="1"/>
</dbReference>
<dbReference type="InterPro" id="IPR009000">
    <property type="entry name" value="Transl_B-barrel_sf"/>
</dbReference>
<dbReference type="CDD" id="cd01887">
    <property type="entry name" value="IF2_eIF5B"/>
    <property type="match status" value="1"/>
</dbReference>
<dbReference type="InterPro" id="IPR027417">
    <property type="entry name" value="P-loop_NTPase"/>
</dbReference>
<comment type="cofactor">
    <cofactor evidence="1">
        <name>a monovalent cation</name>
        <dbReference type="ChEBI" id="CHEBI:60242"/>
    </cofactor>
</comment>
<dbReference type="GO" id="GO:0005525">
    <property type="term" value="F:GTP binding"/>
    <property type="evidence" value="ECO:0007669"/>
    <property type="project" value="UniProtKB-KW"/>
</dbReference>
<evidence type="ECO:0000256" key="4">
    <source>
        <dbReference type="ARBA" id="ARBA00011986"/>
    </source>
</evidence>
<dbReference type="FunFam" id="2.40.30.10:FF:000026">
    <property type="entry name" value="Eukaryotic translation initiation factor 5B"/>
    <property type="match status" value="1"/>
</dbReference>
<dbReference type="CDD" id="cd16266">
    <property type="entry name" value="IF2_aeIF5B_IV"/>
    <property type="match status" value="1"/>
</dbReference>
<dbReference type="Gene3D" id="2.40.30.10">
    <property type="entry name" value="Translation factors"/>
    <property type="match status" value="2"/>
</dbReference>
<dbReference type="NCBIfam" id="NF003078">
    <property type="entry name" value="PRK04004.1"/>
    <property type="match status" value="1"/>
</dbReference>
<dbReference type="NCBIfam" id="TIGR00231">
    <property type="entry name" value="small_GTP"/>
    <property type="match status" value="1"/>
</dbReference>
<dbReference type="GO" id="GO:0005739">
    <property type="term" value="C:mitochondrion"/>
    <property type="evidence" value="ECO:0007669"/>
    <property type="project" value="TreeGrafter"/>
</dbReference>
<dbReference type="InterPro" id="IPR000795">
    <property type="entry name" value="T_Tr_GTP-bd_dom"/>
</dbReference>
<proteinExistence type="inferred from homology"/>
<dbReference type="Gene3D" id="3.40.50.10050">
    <property type="entry name" value="Translation initiation factor IF- 2, domain 3"/>
    <property type="match status" value="1"/>
</dbReference>
<accession>A0A183SS37</accession>
<feature type="region of interest" description="Disordered" evidence="17">
    <location>
        <begin position="1"/>
        <end position="168"/>
    </location>
</feature>
<evidence type="ECO:0000313" key="20">
    <source>
        <dbReference type="Proteomes" id="UP000275846"/>
    </source>
</evidence>
<dbReference type="PRINTS" id="PR00315">
    <property type="entry name" value="ELONGATNFCT"/>
</dbReference>
<keyword evidence="7" id="KW-0396">Initiation factor</keyword>
<evidence type="ECO:0000256" key="13">
    <source>
        <dbReference type="ARBA" id="ARBA00032478"/>
    </source>
</evidence>
<dbReference type="SUPFAM" id="SSF52156">
    <property type="entry name" value="Initiation factor IF2/eIF5b, domain 3"/>
    <property type="match status" value="1"/>
</dbReference>
<dbReference type="InterPro" id="IPR005225">
    <property type="entry name" value="Small_GTP-bd"/>
</dbReference>
<sequence>MDETKEDVDIGDATPTTTSQDDKKTSKNKKKPAKKEPKKDAKPTKEAIRAEKVSKHVAKLKEELARRKAEEERIRQEEEEEERRIQEELRKEEERKKIEAEKHERRKQKEKERRQRLKEEGKLLTEKQKEDRRKAFELAQARGLDLNAPRPEPKRPNYSKKKKKAQVLNATAENEVANTTAVEPQEVVSPKDDVLDDWIDLTRELTVVEQRDKEDAEVSDLVSEDSEEANGESLVEVDDSCLPDAASTSKLREQLLSEEEKQRLIEQAKARIEVAADEKKRLRAGVICVLGHVDTGKTKILDKLRNTNVQNREAGGITQQIGATNVPRENIISATSMCKYFNAHELELPGLLIIDTPGHESFSNLRVRGSSLCDFAILVVDLMHSLEEQTKESIRILRNRKAPFVVALNKIDRLYEWKSDPNKSVEETMAAQSDVTMNDFNTRFKQARCKFRAPNTLQVVHDFAMLEINVELFYNNKNPDEYISMVPTSAHTGDGMGDLLAFICQTMQQRLRKRLTFSEELKASVMEVKETVGLGTSLDVIVVNGRIREGDTIVLAGQEGPIVTTVRGILFPAPMSELRVKGTYEHLKEVTGAQGVKLIAKDLEKALAGLPLYVAEDTADELYYKDEVNRGLHEALKAISVSPVGVYVVASTLGSLESLLVYLKSVNIPCSGISVGTVHKKDVMKASIMVERDLKWAVILAFDVKVDKDAQRFANEVGVRIFTSEIIYHLQQKMEEYVYALEELMKDNRRKHRDQAVFPVKLSILPDMVFNKRAPIVMGVRVEAGLLREGTPICVPTRENICLGRVFSIESNHKTVPEARTGQEVCVRIDPLEGEAPKLFGRHFDQTDTLISKISRESIDIVKEFFRNDLNKEDWKLMVELKKYLSIL</sequence>
<keyword evidence="9" id="KW-0547">Nucleotide-binding</keyword>
<dbReference type="Gene3D" id="3.40.50.300">
    <property type="entry name" value="P-loop containing nucleotide triphosphate hydrolases"/>
    <property type="match status" value="1"/>
</dbReference>
<dbReference type="CDD" id="cd03703">
    <property type="entry name" value="aeIF5B_II"/>
    <property type="match status" value="1"/>
</dbReference>
<comment type="subcellular location">
    <subcellularLocation>
        <location evidence="2">Cytoplasm</location>
    </subcellularLocation>
</comment>
<dbReference type="STRING" id="70667.A0A183SS37"/>
<keyword evidence="11" id="KW-0648">Protein biosynthesis</keyword>
<evidence type="ECO:0000256" key="9">
    <source>
        <dbReference type="ARBA" id="ARBA00022741"/>
    </source>
</evidence>
<dbReference type="WBParaSite" id="SSLN_0000725801-mRNA-1">
    <property type="protein sequence ID" value="SSLN_0000725801-mRNA-1"/>
    <property type="gene ID" value="SSLN_0000725801"/>
</dbReference>
<evidence type="ECO:0000256" key="12">
    <source>
        <dbReference type="ARBA" id="ARBA00023134"/>
    </source>
</evidence>
<reference evidence="21" key="1">
    <citation type="submission" date="2016-06" db="UniProtKB">
        <authorList>
            <consortium name="WormBaseParasite"/>
        </authorList>
    </citation>
    <scope>IDENTIFICATION</scope>
</reference>
<protein>
    <recommendedName>
        <fullName evidence="5">Eukaryotic translation initiation factor 5B</fullName>
        <ecNumber evidence="4">3.6.5.3</ecNumber>
    </recommendedName>
    <alternativeName>
        <fullName evidence="13">Translation initiation factor IF-2</fullName>
    </alternativeName>
</protein>
<keyword evidence="10" id="KW-0378">Hydrolase</keyword>
<dbReference type="PANTHER" id="PTHR43381:SF4">
    <property type="entry name" value="EUKARYOTIC TRANSLATION INITIATION FACTOR 5B"/>
    <property type="match status" value="1"/>
</dbReference>
<evidence type="ECO:0000256" key="16">
    <source>
        <dbReference type="SAM" id="Coils"/>
    </source>
</evidence>
<evidence type="ECO:0000256" key="3">
    <source>
        <dbReference type="ARBA" id="ARBA00007733"/>
    </source>
</evidence>
<evidence type="ECO:0000256" key="7">
    <source>
        <dbReference type="ARBA" id="ARBA00022540"/>
    </source>
</evidence>
<dbReference type="EMBL" id="UYSU01033957">
    <property type="protein sequence ID" value="VDL93420.1"/>
    <property type="molecule type" value="Genomic_DNA"/>
</dbReference>
<dbReference type="GO" id="GO:0003743">
    <property type="term" value="F:translation initiation factor activity"/>
    <property type="evidence" value="ECO:0007669"/>
    <property type="project" value="UniProtKB-KW"/>
</dbReference>
<dbReference type="SUPFAM" id="SSF50447">
    <property type="entry name" value="Translation proteins"/>
    <property type="match status" value="1"/>
</dbReference>
<keyword evidence="12" id="KW-0342">GTP-binding</keyword>
<organism evidence="21">
    <name type="scientific">Schistocephalus solidus</name>
    <name type="common">Tapeworm</name>
    <dbReference type="NCBI Taxonomy" id="70667"/>
    <lineage>
        <taxon>Eukaryota</taxon>
        <taxon>Metazoa</taxon>
        <taxon>Spiralia</taxon>
        <taxon>Lophotrochozoa</taxon>
        <taxon>Platyhelminthes</taxon>
        <taxon>Cestoda</taxon>
        <taxon>Eucestoda</taxon>
        <taxon>Diphyllobothriidea</taxon>
        <taxon>Diphyllobothriidae</taxon>
        <taxon>Schistocephalus</taxon>
    </lineage>
</organism>
<dbReference type="GO" id="GO:0046872">
    <property type="term" value="F:metal ion binding"/>
    <property type="evidence" value="ECO:0007669"/>
    <property type="project" value="UniProtKB-KW"/>
</dbReference>
<dbReference type="InterPro" id="IPR036925">
    <property type="entry name" value="TIF_IF2_dom3_sf"/>
</dbReference>
<comment type="function">
    <text evidence="14">Plays a role in translation initiation. Ribosome-dependent GTPase that promotes the joining of the 60S ribosomal subunit to the pre-initiation complex to form the 80S initiation complex with the initiator methionine-tRNA in the P-site base paired to the start codon. Together with eIF1A (EIF1AX), actively orients the initiator methionine-tRNA in a conformation that allows 60S ribosomal subunit joining to form the 80S initiation complex. Is released after formation of the 80S initiation complex. Its GTPase activity is not essential for ribosomal subunits joining, but GTP hydrolysis is needed for eIF1A (EIF1AX) ejection quickly followed by EIF5B release to form elongation-competent ribosomes. In contrast to its procaryotic homolog, does not promote recruitment of Met-rRNA to the small ribosomal subunit.</text>
</comment>
<evidence type="ECO:0000259" key="18">
    <source>
        <dbReference type="PROSITE" id="PS51722"/>
    </source>
</evidence>
<keyword evidence="8" id="KW-0479">Metal-binding</keyword>
<dbReference type="FunFam" id="3.40.50.300:FF:000112">
    <property type="entry name" value="Eukaryotic translation initiation factor 5B"/>
    <property type="match status" value="1"/>
</dbReference>
<evidence type="ECO:0000256" key="10">
    <source>
        <dbReference type="ARBA" id="ARBA00022801"/>
    </source>
</evidence>
<feature type="coiled-coil region" evidence="16">
    <location>
        <begin position="258"/>
        <end position="285"/>
    </location>
</feature>
<dbReference type="InterPro" id="IPR015760">
    <property type="entry name" value="TIF_IF2"/>
</dbReference>
<dbReference type="Proteomes" id="UP000275846">
    <property type="component" value="Unassembled WGS sequence"/>
</dbReference>
<dbReference type="FunFam" id="2.40.30.10:FF:000013">
    <property type="entry name" value="eukaryotic translation initiation factor 5B"/>
    <property type="match status" value="1"/>
</dbReference>
<name>A0A183SS37_SCHSO</name>
<dbReference type="GO" id="GO:0003924">
    <property type="term" value="F:GTPase activity"/>
    <property type="evidence" value="ECO:0007669"/>
    <property type="project" value="InterPro"/>
</dbReference>
<feature type="compositionally biased region" description="Acidic residues" evidence="17">
    <location>
        <begin position="217"/>
        <end position="235"/>
    </location>
</feature>
<keyword evidence="20" id="KW-1185">Reference proteome</keyword>
<dbReference type="EC" id="3.6.5.3" evidence="4"/>
<evidence type="ECO:0000256" key="11">
    <source>
        <dbReference type="ARBA" id="ARBA00022917"/>
    </source>
</evidence>
<evidence type="ECO:0000313" key="19">
    <source>
        <dbReference type="EMBL" id="VDL93420.1"/>
    </source>
</evidence>
<comment type="similarity">
    <text evidence="3">Belongs to the TRAFAC class translation factor GTPase superfamily. Classic translation factor GTPase family. IF-2 subfamily.</text>
</comment>
<reference evidence="19 20" key="2">
    <citation type="submission" date="2018-11" db="EMBL/GenBank/DDBJ databases">
        <authorList>
            <consortium name="Pathogen Informatics"/>
        </authorList>
    </citation>
    <scope>NUCLEOTIDE SEQUENCE [LARGE SCALE GENOMIC DNA]</scope>
    <source>
        <strain evidence="19 20">NST_G2</strain>
    </source>
</reference>
<keyword evidence="16" id="KW-0175">Coiled coil</keyword>
<dbReference type="SUPFAM" id="SSF52540">
    <property type="entry name" value="P-loop containing nucleoside triphosphate hydrolases"/>
    <property type="match status" value="1"/>
</dbReference>
<dbReference type="InterPro" id="IPR029459">
    <property type="entry name" value="EFTU-type"/>
</dbReference>
<feature type="compositionally biased region" description="Acidic residues" evidence="17">
    <location>
        <begin position="1"/>
        <end position="10"/>
    </location>
</feature>
<keyword evidence="6" id="KW-0963">Cytoplasm</keyword>
<dbReference type="OrthoDB" id="4928at2759"/>
<evidence type="ECO:0000256" key="14">
    <source>
        <dbReference type="ARBA" id="ARBA00053410"/>
    </source>
</evidence>
<dbReference type="AlphaFoldDB" id="A0A183SS37"/>
<evidence type="ECO:0000256" key="8">
    <source>
        <dbReference type="ARBA" id="ARBA00022723"/>
    </source>
</evidence>
<feature type="domain" description="Tr-type G" evidence="18">
    <location>
        <begin position="282"/>
        <end position="512"/>
    </location>
</feature>
<evidence type="ECO:0000256" key="6">
    <source>
        <dbReference type="ARBA" id="ARBA00022490"/>
    </source>
</evidence>